<reference evidence="2 3" key="1">
    <citation type="journal article" date="2016" name="DNA Res.">
        <title>The draft genome of MD-2 pineapple using hybrid error correction of long reads.</title>
        <authorList>
            <person name="Redwan R.M."/>
            <person name="Saidin A."/>
            <person name="Kumar S.V."/>
        </authorList>
    </citation>
    <scope>NUCLEOTIDE SEQUENCE [LARGE SCALE GENOMIC DNA]</scope>
    <source>
        <strain evidence="3">cv. MD2</strain>
        <tissue evidence="2">Leaf</tissue>
    </source>
</reference>
<feature type="compositionally biased region" description="Gly residues" evidence="1">
    <location>
        <begin position="64"/>
        <end position="85"/>
    </location>
</feature>
<evidence type="ECO:0000256" key="1">
    <source>
        <dbReference type="SAM" id="MobiDB-lite"/>
    </source>
</evidence>
<dbReference type="AlphaFoldDB" id="A0A199VTY2"/>
<evidence type="ECO:0000313" key="3">
    <source>
        <dbReference type="Proteomes" id="UP000092600"/>
    </source>
</evidence>
<comment type="caution">
    <text evidence="2">The sequence shown here is derived from an EMBL/GenBank/DDBJ whole genome shotgun (WGS) entry which is preliminary data.</text>
</comment>
<proteinExistence type="predicted"/>
<accession>A0A199VTY2</accession>
<sequence>MGESNCENFSVKFQKGKIGDNSSNQFILPKEKRKAEKVNVLVKLGGGGAPGALGGAGGLGARGPGGGGGGGVPTRAPGGGGGGGALPPAPREAVEACTTACPGEVVEGVHHHVLREEAVEGVHHHVLQGEVVEVELRAVEEVGAEGKGQQALMHSMKTSAVVAAAVVLLEDLILNESGEVEGEEEELRH</sequence>
<name>A0A199VTY2_ANACO</name>
<dbReference type="Proteomes" id="UP000092600">
    <property type="component" value="Unassembled WGS sequence"/>
</dbReference>
<dbReference type="EMBL" id="LSRQ01000940">
    <property type="protein sequence ID" value="OAY80150.1"/>
    <property type="molecule type" value="Genomic_DNA"/>
</dbReference>
<organism evidence="2 3">
    <name type="scientific">Ananas comosus</name>
    <name type="common">Pineapple</name>
    <name type="synonym">Ananas ananas</name>
    <dbReference type="NCBI Taxonomy" id="4615"/>
    <lineage>
        <taxon>Eukaryota</taxon>
        <taxon>Viridiplantae</taxon>
        <taxon>Streptophyta</taxon>
        <taxon>Embryophyta</taxon>
        <taxon>Tracheophyta</taxon>
        <taxon>Spermatophyta</taxon>
        <taxon>Magnoliopsida</taxon>
        <taxon>Liliopsida</taxon>
        <taxon>Poales</taxon>
        <taxon>Bromeliaceae</taxon>
        <taxon>Bromelioideae</taxon>
        <taxon>Ananas</taxon>
    </lineage>
</organism>
<evidence type="ECO:0000313" key="2">
    <source>
        <dbReference type="EMBL" id="OAY80150.1"/>
    </source>
</evidence>
<feature type="region of interest" description="Disordered" evidence="1">
    <location>
        <begin position="64"/>
        <end position="90"/>
    </location>
</feature>
<gene>
    <name evidence="2" type="ORF">ACMD2_19123</name>
</gene>
<protein>
    <submittedName>
        <fullName evidence="2">Uncharacterized protein</fullName>
    </submittedName>
</protein>